<dbReference type="EMBL" id="PEJP01000085">
    <property type="protein sequence ID" value="RYO28950.1"/>
    <property type="molecule type" value="Genomic_DNA"/>
</dbReference>
<evidence type="ECO:0000256" key="4">
    <source>
        <dbReference type="ARBA" id="ARBA00022723"/>
    </source>
</evidence>
<dbReference type="AlphaFoldDB" id="A0A4Q4PZ10"/>
<dbReference type="InterPro" id="IPR002867">
    <property type="entry name" value="IBR_dom"/>
</dbReference>
<evidence type="ECO:0000256" key="6">
    <source>
        <dbReference type="ARBA" id="ARBA00022771"/>
    </source>
</evidence>
<dbReference type="PROSITE" id="PS51873">
    <property type="entry name" value="TRIAD"/>
    <property type="match status" value="1"/>
</dbReference>
<keyword evidence="7" id="KW-0833">Ubl conjugation pathway</keyword>
<evidence type="ECO:0000256" key="7">
    <source>
        <dbReference type="ARBA" id="ARBA00022786"/>
    </source>
</evidence>
<dbReference type="CDD" id="cd22584">
    <property type="entry name" value="Rcat_RBR_unk"/>
    <property type="match status" value="1"/>
</dbReference>
<evidence type="ECO:0000313" key="11">
    <source>
        <dbReference type="EMBL" id="RYO28950.1"/>
    </source>
</evidence>
<dbReference type="InterPro" id="IPR044066">
    <property type="entry name" value="TRIAD_supradom"/>
</dbReference>
<name>A0A4Q4PZ10_9PLEO</name>
<evidence type="ECO:0000256" key="3">
    <source>
        <dbReference type="ARBA" id="ARBA00022679"/>
    </source>
</evidence>
<evidence type="ECO:0000256" key="9">
    <source>
        <dbReference type="SAM" id="MobiDB-lite"/>
    </source>
</evidence>
<evidence type="ECO:0000313" key="12">
    <source>
        <dbReference type="Proteomes" id="UP000293823"/>
    </source>
</evidence>
<dbReference type="GO" id="GO:0016567">
    <property type="term" value="P:protein ubiquitination"/>
    <property type="evidence" value="ECO:0007669"/>
    <property type="project" value="InterPro"/>
</dbReference>
<dbReference type="GO" id="GO:0008270">
    <property type="term" value="F:zinc ion binding"/>
    <property type="evidence" value="ECO:0007669"/>
    <property type="project" value="UniProtKB-KW"/>
</dbReference>
<dbReference type="CDD" id="cd20335">
    <property type="entry name" value="BRcat_RBR"/>
    <property type="match status" value="1"/>
</dbReference>
<gene>
    <name evidence="11" type="ORF">AA0113_g12103</name>
</gene>
<keyword evidence="5" id="KW-0677">Repeat</keyword>
<comment type="caution">
    <text evidence="11">The sequence shown here is derived from an EMBL/GenBank/DDBJ whole genome shotgun (WGS) entry which is preliminary data.</text>
</comment>
<evidence type="ECO:0000256" key="5">
    <source>
        <dbReference type="ARBA" id="ARBA00022737"/>
    </source>
</evidence>
<dbReference type="OrthoDB" id="9977870at2759"/>
<evidence type="ECO:0000256" key="1">
    <source>
        <dbReference type="ARBA" id="ARBA00001798"/>
    </source>
</evidence>
<feature type="region of interest" description="Disordered" evidence="9">
    <location>
        <begin position="103"/>
        <end position="126"/>
    </location>
</feature>
<dbReference type="EC" id="2.3.2.31" evidence="2"/>
<keyword evidence="4" id="KW-0479">Metal-binding</keyword>
<evidence type="ECO:0000256" key="2">
    <source>
        <dbReference type="ARBA" id="ARBA00012251"/>
    </source>
</evidence>
<feature type="domain" description="RING-type" evidence="10">
    <location>
        <begin position="188"/>
        <end position="383"/>
    </location>
</feature>
<dbReference type="Pfam" id="PF01485">
    <property type="entry name" value="IBR"/>
    <property type="match status" value="2"/>
</dbReference>
<keyword evidence="12" id="KW-1185">Reference proteome</keyword>
<organism evidence="11 12">
    <name type="scientific">Alternaria arborescens</name>
    <dbReference type="NCBI Taxonomy" id="156630"/>
    <lineage>
        <taxon>Eukaryota</taxon>
        <taxon>Fungi</taxon>
        <taxon>Dikarya</taxon>
        <taxon>Ascomycota</taxon>
        <taxon>Pezizomycotina</taxon>
        <taxon>Dothideomycetes</taxon>
        <taxon>Pleosporomycetidae</taxon>
        <taxon>Pleosporales</taxon>
        <taxon>Pleosporineae</taxon>
        <taxon>Pleosporaceae</taxon>
        <taxon>Alternaria</taxon>
        <taxon>Alternaria sect. Alternaria</taxon>
    </lineage>
</organism>
<reference evidence="12" key="1">
    <citation type="journal article" date="2019" name="bioRxiv">
        <title>Genomics, evolutionary history and diagnostics of the Alternaria alternata species group including apple and Asian pear pathotypes.</title>
        <authorList>
            <person name="Armitage A.D."/>
            <person name="Cockerton H.M."/>
            <person name="Sreenivasaprasad S."/>
            <person name="Woodhall J.W."/>
            <person name="Lane C.R."/>
            <person name="Harrison R.J."/>
            <person name="Clarkson J.P."/>
        </authorList>
    </citation>
    <scope>NUCLEOTIDE SEQUENCE [LARGE SCALE GENOMIC DNA]</scope>
    <source>
        <strain evidence="12">RGR 97.0016</strain>
    </source>
</reference>
<dbReference type="Gene3D" id="1.20.120.1750">
    <property type="match status" value="1"/>
</dbReference>
<keyword evidence="6" id="KW-0863">Zinc-finger</keyword>
<keyword evidence="8" id="KW-0862">Zinc</keyword>
<comment type="catalytic activity">
    <reaction evidence="1">
        <text>[E2 ubiquitin-conjugating enzyme]-S-ubiquitinyl-L-cysteine + [acceptor protein]-L-lysine = [E2 ubiquitin-conjugating enzyme]-L-cysteine + [acceptor protein]-N(6)-ubiquitinyl-L-lysine.</text>
        <dbReference type="EC" id="2.3.2.31"/>
    </reaction>
</comment>
<evidence type="ECO:0000259" key="10">
    <source>
        <dbReference type="PROSITE" id="PS51873"/>
    </source>
</evidence>
<accession>A0A4Q4PZ10</accession>
<evidence type="ECO:0000256" key="8">
    <source>
        <dbReference type="ARBA" id="ARBA00022833"/>
    </source>
</evidence>
<dbReference type="InterPro" id="IPR031127">
    <property type="entry name" value="E3_UB_ligase_RBR"/>
</dbReference>
<dbReference type="PANTHER" id="PTHR11685">
    <property type="entry name" value="RBR FAMILY RING FINGER AND IBR DOMAIN-CONTAINING"/>
    <property type="match status" value="1"/>
</dbReference>
<proteinExistence type="predicted"/>
<sequence length="498" mass="56103">MALVGIHPQTAQLAIQLQLADVESALQESDAGDQWTAWKTLQDELECALSLLQDQVFAMDLLRQDQDNRAVFSEFLREERQAEADHDLACRLSGIADEHLTRSLSSKRDDMTQPLRTNDDDQDLNPTQNVDLLAETWAVINAYEPTEHDTKLAAASEHDLYGKAGPSKIKAKGKGRAKNSSNDDEHTTHILCSACMEQCPRFDALELCCKRATEDSTHAYCRTCLSDLVRTSLADTTLFPPRCCGKSLPISRCKQLCSPLLMAQYEDKKMELATPNPLYCSNRHCAEFIKPDDVTADTAVCQACQKETCALCQNPRHNGVCPRDPSIQRLIEVANEEAWQRCPNCRTLVELTTGCYHMRCRCGTEFCYLCATLWKTCTCPQWEESRLLTNGKAGNGPRNRIAMPEESEIPEVDPNIEILEDMRMRLVTVAGGYAIANDEDLDEDVSQLASECYHQWERTYGKRGEHETCGICHHHLKFVNGCTRCRTRACNRCLNNRL</sequence>
<dbReference type="SUPFAM" id="SSF57850">
    <property type="entry name" value="RING/U-box"/>
    <property type="match status" value="1"/>
</dbReference>
<protein>
    <recommendedName>
        <fullName evidence="2">RBR-type E3 ubiquitin transferase</fullName>
        <ecNumber evidence="2">2.3.2.31</ecNumber>
    </recommendedName>
</protein>
<dbReference type="Proteomes" id="UP000293823">
    <property type="component" value="Unassembled WGS sequence"/>
</dbReference>
<keyword evidence="3" id="KW-0808">Transferase</keyword>
<dbReference type="GO" id="GO:0061630">
    <property type="term" value="F:ubiquitin protein ligase activity"/>
    <property type="evidence" value="ECO:0007669"/>
    <property type="project" value="UniProtKB-EC"/>
</dbReference>